<evidence type="ECO:0000313" key="3">
    <source>
        <dbReference type="Proteomes" id="UP001375743"/>
    </source>
</evidence>
<protein>
    <submittedName>
        <fullName evidence="2">TfuA-like protein</fullName>
    </submittedName>
</protein>
<reference evidence="2 3" key="1">
    <citation type="submission" date="2024-01" db="EMBL/GenBank/DDBJ databases">
        <title>Multi-omics insights into the function and evolution of sodium benzoate biodegradation pathways in Benzoatithermus flavus gen. nov., sp. nov. from hot spring.</title>
        <authorList>
            <person name="Hu C.-J."/>
            <person name="Li W.-J."/>
        </authorList>
    </citation>
    <scope>NUCLEOTIDE SEQUENCE [LARGE SCALE GENOMIC DNA]</scope>
    <source>
        <strain evidence="2 3">SYSU G07066</strain>
    </source>
</reference>
<gene>
    <name evidence="2" type="ORF">U1T56_09015</name>
</gene>
<sequence>MIPVVFLGPSLARADAEAVLPADYRPPVRQGDVYRAVRDGARLIGIVDGCFHDVPSVWHKEILFALHEGAAVMGAASMGALRAAELHAFGMEGVGAVFEAFRDGRLTDDDEVAVQHGPAELGYPALSEALVNIRATLAAAERAGVIDGALRAELESLGKALFYPERSWGALLAGARARALPAEPLSTLEAWLPANRVNQKRSDALALLEALRHRTAQPARPAPRFRFEPTEIWQRFVEQQNRPG</sequence>
<dbReference type="Proteomes" id="UP001375743">
    <property type="component" value="Unassembled WGS sequence"/>
</dbReference>
<evidence type="ECO:0000313" key="2">
    <source>
        <dbReference type="EMBL" id="MEK0083293.1"/>
    </source>
</evidence>
<proteinExistence type="predicted"/>
<dbReference type="Pfam" id="PF07812">
    <property type="entry name" value="TfuA"/>
    <property type="match status" value="1"/>
</dbReference>
<dbReference type="RefSeq" id="WP_418159137.1">
    <property type="nucleotide sequence ID" value="NZ_JBBLZC010000007.1"/>
</dbReference>
<keyword evidence="3" id="KW-1185">Reference proteome</keyword>
<name>A0ABU8XQ39_9PROT</name>
<comment type="caution">
    <text evidence="2">The sequence shown here is derived from an EMBL/GenBank/DDBJ whole genome shotgun (WGS) entry which is preliminary data.</text>
</comment>
<feature type="domain" description="TfuA-like core" evidence="1">
    <location>
        <begin position="48"/>
        <end position="167"/>
    </location>
</feature>
<dbReference type="InterPro" id="IPR012924">
    <property type="entry name" value="TfuA_core"/>
</dbReference>
<dbReference type="EMBL" id="JBBLZC010000007">
    <property type="protein sequence ID" value="MEK0083293.1"/>
    <property type="molecule type" value="Genomic_DNA"/>
</dbReference>
<evidence type="ECO:0000259" key="1">
    <source>
        <dbReference type="Pfam" id="PF07812"/>
    </source>
</evidence>
<accession>A0ABU8XQ39</accession>
<organism evidence="2 3">
    <name type="scientific">Benzoatithermus flavus</name>
    <dbReference type="NCBI Taxonomy" id="3108223"/>
    <lineage>
        <taxon>Bacteria</taxon>
        <taxon>Pseudomonadati</taxon>
        <taxon>Pseudomonadota</taxon>
        <taxon>Alphaproteobacteria</taxon>
        <taxon>Geminicoccales</taxon>
        <taxon>Geminicoccaceae</taxon>
        <taxon>Benzoatithermus</taxon>
    </lineage>
</organism>